<evidence type="ECO:0000313" key="2">
    <source>
        <dbReference type="Proteomes" id="UP000011173"/>
    </source>
</evidence>
<name>L7WBC3_NONDD</name>
<evidence type="ECO:0000313" key="1">
    <source>
        <dbReference type="EMBL" id="AGC77507.1"/>
    </source>
</evidence>
<sequence>MKFSNGCVTIAFFDVIFYKIYRFRESGITIIQVFVHKNYNL</sequence>
<reference evidence="1 2" key="1">
    <citation type="journal article" date="2013" name="Genome Biol. Evol.">
        <title>Genomic makeup of the marine flavobacterium Nonlabens (Donghaeana) dokdonensis DSW-6 and identification of a novel class of rhodopsins.</title>
        <authorList>
            <person name="Kwon S.K."/>
            <person name="Kim B.K."/>
            <person name="Song J.Y."/>
            <person name="Kwak M.J."/>
            <person name="Lee C.H."/>
            <person name="Yoon J.H."/>
            <person name="Oh T.K."/>
            <person name="Kim J.F."/>
        </authorList>
    </citation>
    <scope>NUCLEOTIDE SEQUENCE [LARGE SCALE GENOMIC DNA]</scope>
    <source>
        <strain evidence="2">DSM 17205 / KCTC 12402 / DSW-6</strain>
    </source>
</reference>
<proteinExistence type="predicted"/>
<gene>
    <name evidence="1" type="ordered locus">DDD_2380</name>
</gene>
<dbReference type="STRING" id="592029.DDD_2380"/>
<protein>
    <submittedName>
        <fullName evidence="1">Uncharacterized protein</fullName>
    </submittedName>
</protein>
<dbReference type="PATRIC" id="fig|592029.3.peg.2357"/>
<dbReference type="HOGENOM" id="CLU_3273529_0_0_10"/>
<dbReference type="EMBL" id="CP001397">
    <property type="protein sequence ID" value="AGC77507.1"/>
    <property type="molecule type" value="Genomic_DNA"/>
</dbReference>
<organism evidence="1 2">
    <name type="scientific">Nonlabens dokdonensis (strain DSM 17205 / KCTC 12402 / DSW-6)</name>
    <name type="common">Donghaeana dokdonensis</name>
    <dbReference type="NCBI Taxonomy" id="592029"/>
    <lineage>
        <taxon>Bacteria</taxon>
        <taxon>Pseudomonadati</taxon>
        <taxon>Bacteroidota</taxon>
        <taxon>Flavobacteriia</taxon>
        <taxon>Flavobacteriales</taxon>
        <taxon>Flavobacteriaceae</taxon>
        <taxon>Nonlabens</taxon>
    </lineage>
</organism>
<accession>L7WBC3</accession>
<dbReference type="KEGG" id="ndo:DDD_2380"/>
<dbReference type="Proteomes" id="UP000011173">
    <property type="component" value="Chromosome"/>
</dbReference>
<dbReference type="AlphaFoldDB" id="L7WBC3"/>